<keyword evidence="2" id="KW-1185">Reference proteome</keyword>
<dbReference type="Proteomes" id="UP000601108">
    <property type="component" value="Unassembled WGS sequence"/>
</dbReference>
<dbReference type="RefSeq" id="WP_027412952.1">
    <property type="nucleotide sequence ID" value="NZ_BMWS01000025.1"/>
</dbReference>
<sequence length="146" mass="16569">MKAFLIAIIASIGFASYGQENSLNSVAIEWEELSAPLSIEKNESEIHKYELLEVNLSVDLRRQSLRKNYTMFIDTPKYKDVSSVYKIKPSTSKSSGFTISGNGSNLNTNTGRLKNTAYKDAGIYLHNYSNPYTRHRRNHGTSMFIY</sequence>
<name>A0A918N3P8_9FLAO</name>
<proteinExistence type="predicted"/>
<evidence type="ECO:0000313" key="2">
    <source>
        <dbReference type="Proteomes" id="UP000601108"/>
    </source>
</evidence>
<gene>
    <name evidence="1" type="ORF">GCM10007384_31950</name>
</gene>
<dbReference type="EMBL" id="BMWS01000025">
    <property type="protein sequence ID" value="GGX28242.1"/>
    <property type="molecule type" value="Genomic_DNA"/>
</dbReference>
<reference evidence="1 2" key="1">
    <citation type="journal article" date="2014" name="Int. J. Syst. Evol. Microbiol.">
        <title>Complete genome sequence of Corynebacterium casei LMG S-19264T (=DSM 44701T), isolated from a smear-ripened cheese.</title>
        <authorList>
            <consortium name="US DOE Joint Genome Institute (JGI-PGF)"/>
            <person name="Walter F."/>
            <person name="Albersmeier A."/>
            <person name="Kalinowski J."/>
            <person name="Ruckert C."/>
        </authorList>
    </citation>
    <scope>NUCLEOTIDE SEQUENCE [LARGE SCALE GENOMIC DNA]</scope>
    <source>
        <strain evidence="1 2">KCTC 12285</strain>
    </source>
</reference>
<dbReference type="AlphaFoldDB" id="A0A918N3P8"/>
<organism evidence="1 2">
    <name type="scientific">Aquimarina muelleri</name>
    <dbReference type="NCBI Taxonomy" id="279356"/>
    <lineage>
        <taxon>Bacteria</taxon>
        <taxon>Pseudomonadati</taxon>
        <taxon>Bacteroidota</taxon>
        <taxon>Flavobacteriia</taxon>
        <taxon>Flavobacteriales</taxon>
        <taxon>Flavobacteriaceae</taxon>
        <taxon>Aquimarina</taxon>
    </lineage>
</organism>
<protein>
    <submittedName>
        <fullName evidence="1">Uncharacterized protein</fullName>
    </submittedName>
</protein>
<accession>A0A918N3P8</accession>
<comment type="caution">
    <text evidence="1">The sequence shown here is derived from an EMBL/GenBank/DDBJ whole genome shotgun (WGS) entry which is preliminary data.</text>
</comment>
<evidence type="ECO:0000313" key="1">
    <source>
        <dbReference type="EMBL" id="GGX28242.1"/>
    </source>
</evidence>